<keyword evidence="5 9" id="KW-0560">Oxidoreductase</keyword>
<organism evidence="9 10">
    <name type="scientific">Handroanthus impetiginosus</name>
    <dbReference type="NCBI Taxonomy" id="429701"/>
    <lineage>
        <taxon>Eukaryota</taxon>
        <taxon>Viridiplantae</taxon>
        <taxon>Streptophyta</taxon>
        <taxon>Embryophyta</taxon>
        <taxon>Tracheophyta</taxon>
        <taxon>Spermatophyta</taxon>
        <taxon>Magnoliopsida</taxon>
        <taxon>eudicotyledons</taxon>
        <taxon>Gunneridae</taxon>
        <taxon>Pentapetalae</taxon>
        <taxon>asterids</taxon>
        <taxon>lamiids</taxon>
        <taxon>Lamiales</taxon>
        <taxon>Bignoniaceae</taxon>
        <taxon>Crescentiina</taxon>
        <taxon>Tabebuia alliance</taxon>
        <taxon>Handroanthus</taxon>
    </lineage>
</organism>
<dbReference type="Gene3D" id="1.20.120.990">
    <property type="entry name" value="Glycosyltransferase family 88, C-terminal domain"/>
    <property type="match status" value="1"/>
</dbReference>
<dbReference type="GO" id="GO:0046872">
    <property type="term" value="F:metal ion binding"/>
    <property type="evidence" value="ECO:0007669"/>
    <property type="project" value="UniProtKB-KW"/>
</dbReference>
<evidence type="ECO:0000256" key="8">
    <source>
        <dbReference type="ARBA" id="ARBA00023136"/>
    </source>
</evidence>
<keyword evidence="3" id="KW-0349">Heme</keyword>
<reference evidence="10" key="1">
    <citation type="journal article" date="2018" name="Gigascience">
        <title>Genome assembly of the Pink Ipe (Handroanthus impetiginosus, Bignoniaceae), a highly valued, ecologically keystone Neotropical timber forest tree.</title>
        <authorList>
            <person name="Silva-Junior O.B."/>
            <person name="Grattapaglia D."/>
            <person name="Novaes E."/>
            <person name="Collevatti R.G."/>
        </authorList>
    </citation>
    <scope>NUCLEOTIDE SEQUENCE [LARGE SCALE GENOMIC DNA]</scope>
    <source>
        <strain evidence="10">cv. UFG-1</strain>
    </source>
</reference>
<comment type="subcellular location">
    <subcellularLocation>
        <location evidence="1">Membrane</location>
    </subcellularLocation>
</comment>
<dbReference type="PANTHER" id="PTHR24282">
    <property type="entry name" value="CYTOCHROME P450 FAMILY MEMBER"/>
    <property type="match status" value="1"/>
</dbReference>
<keyword evidence="6" id="KW-0408">Iron</keyword>
<evidence type="ECO:0000256" key="1">
    <source>
        <dbReference type="ARBA" id="ARBA00004370"/>
    </source>
</evidence>
<dbReference type="Proteomes" id="UP000231279">
    <property type="component" value="Unassembled WGS sequence"/>
</dbReference>
<evidence type="ECO:0000313" key="9">
    <source>
        <dbReference type="EMBL" id="PIN19807.1"/>
    </source>
</evidence>
<dbReference type="InterPro" id="IPR050665">
    <property type="entry name" value="Cytochrome_P450_Monooxygen"/>
</dbReference>
<sequence length="164" mass="19035">MDIGFIFISIFAAVALTWAMKLLNWKSFRPRGLEKFLGSKGSMGILTKERPETIDLSDDPLPHVLTYYHQILTKHDKNCCCEIDVWPYLEDLTGDVISRTAFGSDYEEGRRLFQLQRERIFNEDRNGVGLGWVHRTQTADTCFVKIFMSWEPKVGQVRFAWPVL</sequence>
<protein>
    <submittedName>
        <fullName evidence="9">11-oxo-beta-amyrin 30-oxidase</fullName>
        <ecNumber evidence="9">1.14.13.173</ecNumber>
    </submittedName>
</protein>
<dbReference type="STRING" id="429701.A0A2G9HQL8"/>
<accession>A0A2G9HQL8</accession>
<evidence type="ECO:0000256" key="5">
    <source>
        <dbReference type="ARBA" id="ARBA00023002"/>
    </source>
</evidence>
<evidence type="ECO:0000256" key="3">
    <source>
        <dbReference type="ARBA" id="ARBA00022617"/>
    </source>
</evidence>
<keyword evidence="7" id="KW-0503">Monooxygenase</keyword>
<dbReference type="OrthoDB" id="909405at2759"/>
<evidence type="ECO:0000313" key="10">
    <source>
        <dbReference type="Proteomes" id="UP000231279"/>
    </source>
</evidence>
<gene>
    <name evidence="9" type="ORF">CDL12_07499</name>
</gene>
<name>A0A2G9HQL8_9LAMI</name>
<proteinExistence type="inferred from homology"/>
<dbReference type="EMBL" id="NKXS01001217">
    <property type="protein sequence ID" value="PIN19807.1"/>
    <property type="molecule type" value="Genomic_DNA"/>
</dbReference>
<comment type="caution">
    <text evidence="9">The sequence shown here is derived from an EMBL/GenBank/DDBJ whole genome shotgun (WGS) entry which is preliminary data.</text>
</comment>
<keyword evidence="8" id="KW-0472">Membrane</keyword>
<evidence type="ECO:0000256" key="4">
    <source>
        <dbReference type="ARBA" id="ARBA00022723"/>
    </source>
</evidence>
<dbReference type="PANTHER" id="PTHR24282:SF273">
    <property type="entry name" value="CYTOCHROME P450 CYP72A219-LIKE"/>
    <property type="match status" value="1"/>
</dbReference>
<dbReference type="AlphaFoldDB" id="A0A2G9HQL8"/>
<keyword evidence="4" id="KW-0479">Metal-binding</keyword>
<dbReference type="EC" id="1.14.13.173" evidence="9"/>
<dbReference type="GO" id="GO:0016020">
    <property type="term" value="C:membrane"/>
    <property type="evidence" value="ECO:0007669"/>
    <property type="project" value="UniProtKB-SubCell"/>
</dbReference>
<evidence type="ECO:0000256" key="6">
    <source>
        <dbReference type="ARBA" id="ARBA00023004"/>
    </source>
</evidence>
<keyword evidence="10" id="KW-1185">Reference proteome</keyword>
<dbReference type="GO" id="GO:0004497">
    <property type="term" value="F:monooxygenase activity"/>
    <property type="evidence" value="ECO:0007669"/>
    <property type="project" value="UniProtKB-KW"/>
</dbReference>
<evidence type="ECO:0000256" key="2">
    <source>
        <dbReference type="ARBA" id="ARBA00010617"/>
    </source>
</evidence>
<evidence type="ECO:0000256" key="7">
    <source>
        <dbReference type="ARBA" id="ARBA00023033"/>
    </source>
</evidence>
<comment type="similarity">
    <text evidence="2">Belongs to the cytochrome P450 family.</text>
</comment>